<reference evidence="1" key="1">
    <citation type="submission" date="2021-08" db="EMBL/GenBank/DDBJ databases">
        <title>The first chromosome-level gecko genome reveals the dynamic sex chromosomes of Neotropical dwarf geckos (Sphaerodactylidae: Sphaerodactylus).</title>
        <authorList>
            <person name="Pinto B.J."/>
            <person name="Keating S.E."/>
            <person name="Gamble T."/>
        </authorList>
    </citation>
    <scope>NUCLEOTIDE SEQUENCE</scope>
    <source>
        <strain evidence="1">TG3544</strain>
    </source>
</reference>
<evidence type="ECO:0000313" key="2">
    <source>
        <dbReference type="Proteomes" id="UP000827872"/>
    </source>
</evidence>
<gene>
    <name evidence="1" type="ORF">K3G42_010023</name>
</gene>
<dbReference type="Proteomes" id="UP000827872">
    <property type="component" value="Linkage Group LG01"/>
</dbReference>
<organism evidence="1 2">
    <name type="scientific">Sphaerodactylus townsendi</name>
    <dbReference type="NCBI Taxonomy" id="933632"/>
    <lineage>
        <taxon>Eukaryota</taxon>
        <taxon>Metazoa</taxon>
        <taxon>Chordata</taxon>
        <taxon>Craniata</taxon>
        <taxon>Vertebrata</taxon>
        <taxon>Euteleostomi</taxon>
        <taxon>Lepidosauria</taxon>
        <taxon>Squamata</taxon>
        <taxon>Bifurcata</taxon>
        <taxon>Gekkota</taxon>
        <taxon>Sphaerodactylidae</taxon>
        <taxon>Sphaerodactylus</taxon>
    </lineage>
</organism>
<accession>A0ACB8G818</accession>
<protein>
    <submittedName>
        <fullName evidence="1">Uncharacterized protein</fullName>
    </submittedName>
</protein>
<proteinExistence type="predicted"/>
<name>A0ACB8G818_9SAUR</name>
<keyword evidence="2" id="KW-1185">Reference proteome</keyword>
<evidence type="ECO:0000313" key="1">
    <source>
        <dbReference type="EMBL" id="KAH8015905.1"/>
    </source>
</evidence>
<comment type="caution">
    <text evidence="1">The sequence shown here is derived from an EMBL/GenBank/DDBJ whole genome shotgun (WGS) entry which is preliminary data.</text>
</comment>
<dbReference type="EMBL" id="CM037614">
    <property type="protein sequence ID" value="KAH8015905.1"/>
    <property type="molecule type" value="Genomic_DNA"/>
</dbReference>
<sequence>MDRHKIPRTKELEFGGILGAAFLLILLPATVFALLLTCRTEQASLLNFPLPLPLLHSLWDPKDFALVLAWIGLQALLYMLPLGKVTEGTVLRDKSRLQYRVNGLHCHVDHCLLRPPLTSKPCLLLGQPLAPGGNSGNPHFMRNFFMGAMEAEPPRWYSFDLKFFFCELRPGPSLAGALINMGMLVKETELRGSPSLAMILVNGFQLLYVVDSFWNEEAILTTMDIVHEGFGFMLAFGDLTWVPFLYSLQSYFLVTHPQKLSLPMAGGIILLNGLGYTIFRSANSQKNTFRRNPADPKVAGLRTIPTATGRRLLVSGWWGFVRHPNYLGDLIMAFSWSLPCVQHNFSQSVGYIMPLFLHPLLYCASGPPGGQGRAPVPEEIWPGLHLGVCAIEESLADNFPRLY</sequence>